<gene>
    <name evidence="2" type="ORF">X777_16346</name>
</gene>
<evidence type="ECO:0000256" key="1">
    <source>
        <dbReference type="SAM" id="MobiDB-lite"/>
    </source>
</evidence>
<organism evidence="2 3">
    <name type="scientific">Ooceraea biroi</name>
    <name type="common">Clonal raider ant</name>
    <name type="synonym">Cerapachys biroi</name>
    <dbReference type="NCBI Taxonomy" id="2015173"/>
    <lineage>
        <taxon>Eukaryota</taxon>
        <taxon>Metazoa</taxon>
        <taxon>Ecdysozoa</taxon>
        <taxon>Arthropoda</taxon>
        <taxon>Hexapoda</taxon>
        <taxon>Insecta</taxon>
        <taxon>Pterygota</taxon>
        <taxon>Neoptera</taxon>
        <taxon>Endopterygota</taxon>
        <taxon>Hymenoptera</taxon>
        <taxon>Apocrita</taxon>
        <taxon>Aculeata</taxon>
        <taxon>Formicoidea</taxon>
        <taxon>Formicidae</taxon>
        <taxon>Dorylinae</taxon>
        <taxon>Ooceraea</taxon>
    </lineage>
</organism>
<evidence type="ECO:0000313" key="3">
    <source>
        <dbReference type="Proteomes" id="UP000053097"/>
    </source>
</evidence>
<protein>
    <submittedName>
        <fullName evidence="2">Uncharacterized protein</fullName>
    </submittedName>
</protein>
<keyword evidence="3" id="KW-1185">Reference proteome</keyword>
<dbReference type="AlphaFoldDB" id="A0A026VU92"/>
<name>A0A026VU92_OOCBI</name>
<dbReference type="EMBL" id="KK107894">
    <property type="protein sequence ID" value="EZA47307.1"/>
    <property type="molecule type" value="Genomic_DNA"/>
</dbReference>
<reference evidence="2 3" key="1">
    <citation type="journal article" date="2014" name="Curr. Biol.">
        <title>The genome of the clonal raider ant Cerapachys biroi.</title>
        <authorList>
            <person name="Oxley P.R."/>
            <person name="Ji L."/>
            <person name="Fetter-Pruneda I."/>
            <person name="McKenzie S.K."/>
            <person name="Li C."/>
            <person name="Hu H."/>
            <person name="Zhang G."/>
            <person name="Kronauer D.J."/>
        </authorList>
    </citation>
    <scope>NUCLEOTIDE SEQUENCE [LARGE SCALE GENOMIC DNA]</scope>
</reference>
<evidence type="ECO:0000313" key="2">
    <source>
        <dbReference type="EMBL" id="EZA47307.1"/>
    </source>
</evidence>
<dbReference type="Proteomes" id="UP000053097">
    <property type="component" value="Unassembled WGS sequence"/>
</dbReference>
<accession>A0A026VU92</accession>
<sequence length="52" mass="5431">MGIIAGKLHPSAIGRGTEQAQPTPCHATTTTYGTYLPTYVKGKTNDASAQPK</sequence>
<feature type="region of interest" description="Disordered" evidence="1">
    <location>
        <begin position="1"/>
        <end position="25"/>
    </location>
</feature>
<proteinExistence type="predicted"/>